<evidence type="ECO:0000313" key="2">
    <source>
        <dbReference type="Proteomes" id="UP000253551"/>
    </source>
</evidence>
<keyword evidence="2" id="KW-1185">Reference proteome</keyword>
<name>A0A367KQV3_RHIST</name>
<sequence length="218" mass="25189">MPTTIANNTRYTSVRRPLLQHNNDDSEDEGFIMTTMDIYRLAIRTNSEILEDLAAIIRILRQINALYQLEEDSLVMSEEPIYQDKAGLEDLQAVLTMDSSHEDTGRRKRQSTLALLSLITYQYEHCSDQYLSRYLDPDGVYDPTLAIFAAAIYEEDEEGYEPKSCRDIMIAAEELYGPGWLKEFHKGKEGALRKMLEKLTFIAKIRLKIRDTDRPIAR</sequence>
<protein>
    <submittedName>
        <fullName evidence="1">Uncharacterized protein</fullName>
    </submittedName>
</protein>
<comment type="caution">
    <text evidence="1">The sequence shown here is derived from an EMBL/GenBank/DDBJ whole genome shotgun (WGS) entry which is preliminary data.</text>
</comment>
<organism evidence="1 2">
    <name type="scientific">Rhizopus stolonifer</name>
    <name type="common">Rhizopus nigricans</name>
    <dbReference type="NCBI Taxonomy" id="4846"/>
    <lineage>
        <taxon>Eukaryota</taxon>
        <taxon>Fungi</taxon>
        <taxon>Fungi incertae sedis</taxon>
        <taxon>Mucoromycota</taxon>
        <taxon>Mucoromycotina</taxon>
        <taxon>Mucoromycetes</taxon>
        <taxon>Mucorales</taxon>
        <taxon>Mucorineae</taxon>
        <taxon>Rhizopodaceae</taxon>
        <taxon>Rhizopus</taxon>
    </lineage>
</organism>
<proteinExistence type="predicted"/>
<accession>A0A367KQV3</accession>
<gene>
    <name evidence="1" type="ORF">CU098_005478</name>
</gene>
<dbReference type="Proteomes" id="UP000253551">
    <property type="component" value="Unassembled WGS sequence"/>
</dbReference>
<reference evidence="1 2" key="1">
    <citation type="journal article" date="2018" name="G3 (Bethesda)">
        <title>Phylogenetic and Phylogenomic Definition of Rhizopus Species.</title>
        <authorList>
            <person name="Gryganskyi A.P."/>
            <person name="Golan J."/>
            <person name="Dolatabadi S."/>
            <person name="Mondo S."/>
            <person name="Robb S."/>
            <person name="Idnurm A."/>
            <person name="Muszewska A."/>
            <person name="Steczkiewicz K."/>
            <person name="Masonjones S."/>
            <person name="Liao H.L."/>
            <person name="Gajdeczka M.T."/>
            <person name="Anike F."/>
            <person name="Vuek A."/>
            <person name="Anishchenko I.M."/>
            <person name="Voigt K."/>
            <person name="de Hoog G.S."/>
            <person name="Smith M.E."/>
            <person name="Heitman J."/>
            <person name="Vilgalys R."/>
            <person name="Stajich J.E."/>
        </authorList>
    </citation>
    <scope>NUCLEOTIDE SEQUENCE [LARGE SCALE GENOMIC DNA]</scope>
    <source>
        <strain evidence="1 2">LSU 92-RS-03</strain>
    </source>
</reference>
<dbReference type="OrthoDB" id="2274111at2759"/>
<dbReference type="AlphaFoldDB" id="A0A367KQV3"/>
<dbReference type="EMBL" id="PJQM01000643">
    <property type="protein sequence ID" value="RCI04569.1"/>
    <property type="molecule type" value="Genomic_DNA"/>
</dbReference>
<evidence type="ECO:0000313" key="1">
    <source>
        <dbReference type="EMBL" id="RCI04569.1"/>
    </source>
</evidence>